<dbReference type="PANTHER" id="PTHR12292">
    <property type="entry name" value="RWD DOMAIN-CONTAINING PROTEIN"/>
    <property type="match status" value="1"/>
</dbReference>
<protein>
    <recommendedName>
        <fullName evidence="2">RWD domain-containing protein</fullName>
    </recommendedName>
</protein>
<keyword evidence="1" id="KW-0175">Coiled coil</keyword>
<dbReference type="InterPro" id="IPR016135">
    <property type="entry name" value="UBQ-conjugating_enzyme/RWD"/>
</dbReference>
<dbReference type="InterPro" id="IPR006575">
    <property type="entry name" value="RWD_dom"/>
</dbReference>
<evidence type="ECO:0000256" key="1">
    <source>
        <dbReference type="SAM" id="Coils"/>
    </source>
</evidence>
<dbReference type="InterPro" id="IPR032378">
    <property type="entry name" value="ZC3H15/TMA46_C"/>
</dbReference>
<gene>
    <name evidence="3" type="primary">Necator_chrI.g1859</name>
    <name evidence="3" type="ORF">RB195_005733</name>
</gene>
<accession>A0ABR1BPB8</accession>
<feature type="domain" description="RWD" evidence="2">
    <location>
        <begin position="86"/>
        <end position="195"/>
    </location>
</feature>
<reference evidence="3 4" key="1">
    <citation type="submission" date="2023-08" db="EMBL/GenBank/DDBJ databases">
        <title>A Necator americanus chromosomal reference genome.</title>
        <authorList>
            <person name="Ilik V."/>
            <person name="Petrzelkova K.J."/>
            <person name="Pardy F."/>
            <person name="Fuh T."/>
            <person name="Niatou-Singa F.S."/>
            <person name="Gouil Q."/>
            <person name="Baker L."/>
            <person name="Ritchie M.E."/>
            <person name="Jex A.R."/>
            <person name="Gazzola D."/>
            <person name="Li H."/>
            <person name="Toshio Fujiwara R."/>
            <person name="Zhan B."/>
            <person name="Aroian R.V."/>
            <person name="Pafco B."/>
            <person name="Schwarz E.M."/>
        </authorList>
    </citation>
    <scope>NUCLEOTIDE SEQUENCE [LARGE SCALE GENOMIC DNA]</scope>
    <source>
        <strain evidence="3 4">Aroian</strain>
        <tissue evidence="3">Whole animal</tissue>
    </source>
</reference>
<keyword evidence="4" id="KW-1185">Reference proteome</keyword>
<dbReference type="EMBL" id="JAVFWL010000001">
    <property type="protein sequence ID" value="KAK6728269.1"/>
    <property type="molecule type" value="Genomic_DNA"/>
</dbReference>
<comment type="caution">
    <text evidence="3">The sequence shown here is derived from an EMBL/GenBank/DDBJ whole genome shotgun (WGS) entry which is preliminary data.</text>
</comment>
<name>A0ABR1BPB8_NECAM</name>
<feature type="coiled-coil region" evidence="1">
    <location>
        <begin position="185"/>
        <end position="256"/>
    </location>
</feature>
<dbReference type="Gene3D" id="3.10.110.10">
    <property type="entry name" value="Ubiquitin Conjugating Enzyme"/>
    <property type="match status" value="1"/>
</dbReference>
<dbReference type="SUPFAM" id="SSF54495">
    <property type="entry name" value="UBC-like"/>
    <property type="match status" value="1"/>
</dbReference>
<dbReference type="SMART" id="SM00591">
    <property type="entry name" value="RWD"/>
    <property type="match status" value="1"/>
</dbReference>
<dbReference type="Pfam" id="PF05773">
    <property type="entry name" value="RWD"/>
    <property type="match status" value="1"/>
</dbReference>
<evidence type="ECO:0000313" key="4">
    <source>
        <dbReference type="Proteomes" id="UP001303046"/>
    </source>
</evidence>
<organism evidence="3 4">
    <name type="scientific">Necator americanus</name>
    <name type="common">Human hookworm</name>
    <dbReference type="NCBI Taxonomy" id="51031"/>
    <lineage>
        <taxon>Eukaryota</taxon>
        <taxon>Metazoa</taxon>
        <taxon>Ecdysozoa</taxon>
        <taxon>Nematoda</taxon>
        <taxon>Chromadorea</taxon>
        <taxon>Rhabditida</taxon>
        <taxon>Rhabditina</taxon>
        <taxon>Rhabditomorpha</taxon>
        <taxon>Strongyloidea</taxon>
        <taxon>Ancylostomatidae</taxon>
        <taxon>Bunostominae</taxon>
        <taxon>Necator</taxon>
    </lineage>
</organism>
<sequence>MDASYRIHSRLFPNLRTETEELSGGFEIYWAAAEQHKIGDLFDEGLAWRILKITHCLGSVNSPVKISVEDRFLLLSGMDYREQQTQEIEALQAIYQEEEFTVICDEYPSISLRVNLKTNQENECDSDFEVALVIGLPENYPDVIPRISLEGIDHLFSEERIRKAVEMLENEASNNLGMVMVFSIVSALQEEMGALLAEKKKEAERKVEEEKEKAEAIARKKFEGTPVTPQTFLAWKEKFDKERKALVERKQKEREAALSGKLTGKQLFLKDATLNLSDVALIEQSVEIDESLFDEEIEGLELDSDED</sequence>
<evidence type="ECO:0000313" key="3">
    <source>
        <dbReference type="EMBL" id="KAK6728269.1"/>
    </source>
</evidence>
<dbReference type="Proteomes" id="UP001303046">
    <property type="component" value="Unassembled WGS sequence"/>
</dbReference>
<dbReference type="Pfam" id="PF16543">
    <property type="entry name" value="DFRP_C"/>
    <property type="match status" value="1"/>
</dbReference>
<dbReference type="InterPro" id="IPR040213">
    <property type="entry name" value="GIR2-like"/>
</dbReference>
<dbReference type="PROSITE" id="PS50908">
    <property type="entry name" value="RWD"/>
    <property type="match status" value="1"/>
</dbReference>
<evidence type="ECO:0000259" key="2">
    <source>
        <dbReference type="PROSITE" id="PS50908"/>
    </source>
</evidence>
<proteinExistence type="predicted"/>